<dbReference type="SUPFAM" id="SSF53098">
    <property type="entry name" value="Ribonuclease H-like"/>
    <property type="match status" value="1"/>
</dbReference>
<comment type="caution">
    <text evidence="2">The sequence shown here is derived from an EMBL/GenBank/DDBJ whole genome shotgun (WGS) entry which is preliminary data.</text>
</comment>
<evidence type="ECO:0000313" key="3">
    <source>
        <dbReference type="Proteomes" id="UP001198862"/>
    </source>
</evidence>
<name>A0ABS8L001_9HYPH</name>
<dbReference type="InterPro" id="IPR050900">
    <property type="entry name" value="Transposase_IS3/IS150/IS904"/>
</dbReference>
<dbReference type="EMBL" id="JAJISD010000011">
    <property type="protein sequence ID" value="MCC8431684.1"/>
    <property type="molecule type" value="Genomic_DNA"/>
</dbReference>
<dbReference type="RefSeq" id="WP_329958387.1">
    <property type="nucleotide sequence ID" value="NZ_JAJISD010000011.1"/>
</dbReference>
<keyword evidence="3" id="KW-1185">Reference proteome</keyword>
<dbReference type="PANTHER" id="PTHR46889">
    <property type="entry name" value="TRANSPOSASE INSF FOR INSERTION SEQUENCE IS3B-RELATED"/>
    <property type="match status" value="1"/>
</dbReference>
<dbReference type="Pfam" id="PF00665">
    <property type="entry name" value="rve"/>
    <property type="match status" value="1"/>
</dbReference>
<gene>
    <name evidence="2" type="ORF">LJ725_22135</name>
</gene>
<dbReference type="PROSITE" id="PS50994">
    <property type="entry name" value="INTEGRASE"/>
    <property type="match status" value="1"/>
</dbReference>
<protein>
    <submittedName>
        <fullName evidence="2">DDE-type integrase/transposase/recombinase</fullName>
    </submittedName>
</protein>
<reference evidence="2 3" key="1">
    <citation type="submission" date="2021-11" db="EMBL/GenBank/DDBJ databases">
        <authorList>
            <person name="Lee D.-H."/>
            <person name="Kim S.-B."/>
        </authorList>
    </citation>
    <scope>NUCLEOTIDE SEQUENCE [LARGE SCALE GENOMIC DNA]</scope>
    <source>
        <strain evidence="2 3">KCTC 52223</strain>
    </source>
</reference>
<dbReference type="Gene3D" id="3.30.420.10">
    <property type="entry name" value="Ribonuclease H-like superfamily/Ribonuclease H"/>
    <property type="match status" value="1"/>
</dbReference>
<organism evidence="2 3">
    <name type="scientific">Reyranella aquatilis</name>
    <dbReference type="NCBI Taxonomy" id="2035356"/>
    <lineage>
        <taxon>Bacteria</taxon>
        <taxon>Pseudomonadati</taxon>
        <taxon>Pseudomonadota</taxon>
        <taxon>Alphaproteobacteria</taxon>
        <taxon>Hyphomicrobiales</taxon>
        <taxon>Reyranellaceae</taxon>
        <taxon>Reyranella</taxon>
    </lineage>
</organism>
<dbReference type="InterPro" id="IPR036397">
    <property type="entry name" value="RNaseH_sf"/>
</dbReference>
<dbReference type="InterPro" id="IPR001584">
    <property type="entry name" value="Integrase_cat-core"/>
</dbReference>
<dbReference type="PANTHER" id="PTHR46889:SF4">
    <property type="entry name" value="TRANSPOSASE INSO FOR INSERTION SEQUENCE ELEMENT IS911B-RELATED"/>
    <property type="match status" value="1"/>
</dbReference>
<sequence length="120" mass="13174">MDFTYIPTAHGSVYLVGVLDWLSPRALSRRLSINMEKEFCVEALEDASAHRSKPELFNTDQGSPLTGAAISGVLVKTGMAISMDGKGRWRENVFDERLWRSLTNPANCTTNSISRVIGAA</sequence>
<dbReference type="Proteomes" id="UP001198862">
    <property type="component" value="Unassembled WGS sequence"/>
</dbReference>
<proteinExistence type="predicted"/>
<dbReference type="InterPro" id="IPR012337">
    <property type="entry name" value="RNaseH-like_sf"/>
</dbReference>
<accession>A0ABS8L001</accession>
<evidence type="ECO:0000259" key="1">
    <source>
        <dbReference type="PROSITE" id="PS50994"/>
    </source>
</evidence>
<evidence type="ECO:0000313" key="2">
    <source>
        <dbReference type="EMBL" id="MCC8431684.1"/>
    </source>
</evidence>
<feature type="domain" description="Integrase catalytic" evidence="1">
    <location>
        <begin position="1"/>
        <end position="120"/>
    </location>
</feature>